<evidence type="ECO:0000259" key="1">
    <source>
        <dbReference type="Pfam" id="PF12146"/>
    </source>
</evidence>
<dbReference type="RefSeq" id="WP_103716145.1">
    <property type="nucleotide sequence ID" value="NZ_PQFZ01000001.1"/>
</dbReference>
<dbReference type="AlphaFoldDB" id="A0A2S4MPJ0"/>
<dbReference type="GO" id="GO:0016787">
    <property type="term" value="F:hydrolase activity"/>
    <property type="evidence" value="ECO:0007669"/>
    <property type="project" value="UniProtKB-KW"/>
</dbReference>
<dbReference type="SUPFAM" id="SSF53474">
    <property type="entry name" value="alpha/beta-Hydrolases"/>
    <property type="match status" value="1"/>
</dbReference>
<dbReference type="PANTHER" id="PTHR43798:SF33">
    <property type="entry name" value="HYDROLASE, PUTATIVE (AFU_ORTHOLOGUE AFUA_2G14860)-RELATED"/>
    <property type="match status" value="1"/>
</dbReference>
<dbReference type="GO" id="GO:0016020">
    <property type="term" value="C:membrane"/>
    <property type="evidence" value="ECO:0007669"/>
    <property type="project" value="TreeGrafter"/>
</dbReference>
<name>A0A2S4MPJ0_9HYPH</name>
<dbReference type="InterPro" id="IPR022742">
    <property type="entry name" value="Hydrolase_4"/>
</dbReference>
<reference evidence="2 3" key="1">
    <citation type="submission" date="2018-01" db="EMBL/GenBank/DDBJ databases">
        <title>Genomic Encyclopedia of Type Strains, Phase III (KMG-III): the genomes of soil and plant-associated and newly described type strains.</title>
        <authorList>
            <person name="Whitman W."/>
        </authorList>
    </citation>
    <scope>NUCLEOTIDE SEQUENCE [LARGE SCALE GENOMIC DNA]</scope>
    <source>
        <strain evidence="2 3">1131</strain>
    </source>
</reference>
<dbReference type="InterPro" id="IPR000073">
    <property type="entry name" value="AB_hydrolase_1"/>
</dbReference>
<dbReference type="InterPro" id="IPR050266">
    <property type="entry name" value="AB_hydrolase_sf"/>
</dbReference>
<dbReference type="InterPro" id="IPR029058">
    <property type="entry name" value="AB_hydrolase_fold"/>
</dbReference>
<proteinExistence type="predicted"/>
<dbReference type="PRINTS" id="PR00111">
    <property type="entry name" value="ABHYDROLASE"/>
</dbReference>
<dbReference type="PANTHER" id="PTHR43798">
    <property type="entry name" value="MONOACYLGLYCEROL LIPASE"/>
    <property type="match status" value="1"/>
</dbReference>
<dbReference type="OrthoDB" id="5492442at2"/>
<keyword evidence="3" id="KW-1185">Reference proteome</keyword>
<feature type="domain" description="Serine aminopeptidase S33" evidence="1">
    <location>
        <begin position="96"/>
        <end position="305"/>
    </location>
</feature>
<dbReference type="EMBL" id="PQFZ01000001">
    <property type="protein sequence ID" value="POR56509.1"/>
    <property type="molecule type" value="Genomic_DNA"/>
</dbReference>
<evidence type="ECO:0000313" key="3">
    <source>
        <dbReference type="Proteomes" id="UP000236919"/>
    </source>
</evidence>
<evidence type="ECO:0000313" key="2">
    <source>
        <dbReference type="EMBL" id="POR56509.1"/>
    </source>
</evidence>
<protein>
    <submittedName>
        <fullName evidence="2">Alpha-beta hydrolase superfamily lysophospholipase</fullName>
    </submittedName>
</protein>
<dbReference type="Proteomes" id="UP000236919">
    <property type="component" value="Unassembled WGS sequence"/>
</dbReference>
<organism evidence="2 3">
    <name type="scientific">Bosea psychrotolerans</name>
    <dbReference type="NCBI Taxonomy" id="1871628"/>
    <lineage>
        <taxon>Bacteria</taxon>
        <taxon>Pseudomonadati</taxon>
        <taxon>Pseudomonadota</taxon>
        <taxon>Alphaproteobacteria</taxon>
        <taxon>Hyphomicrobiales</taxon>
        <taxon>Boseaceae</taxon>
        <taxon>Bosea</taxon>
    </lineage>
</organism>
<dbReference type="Gene3D" id="3.40.50.1820">
    <property type="entry name" value="alpha/beta hydrolase"/>
    <property type="match status" value="1"/>
</dbReference>
<accession>A0A2S4MPJ0</accession>
<comment type="caution">
    <text evidence="2">The sequence shown here is derived from an EMBL/GenBank/DDBJ whole genome shotgun (WGS) entry which is preliminary data.</text>
</comment>
<dbReference type="Pfam" id="PF12146">
    <property type="entry name" value="Hydrolase_4"/>
    <property type="match status" value="1"/>
</dbReference>
<sequence>MLHRRTLLQVAALGGLASSLDSQGAKAEEPAIWSAEYSATKAPGVELAIYRKRVGPPGGKPLPVLFFVHGSSASGRPTYDLTIPGRDDISMMNVAARWGYDVWTMDHEGYGKSTRTSGNSDIASGVADLTVAGDLVRRETGQERMHMMGESSGALRVGAYAMARPDRVGRLVLQAFTYTGQGSGTLSKRAEQAEYFRSHNRRPRDAGMLGSIFTRDKPGTTDQDVIDAFIKAELPFGDSVPAGTYLDMTVNLPVVHPDRVTAPVLMISGQYDGIASMDDICDFFKKLPNGDKQLTIIPGAAHTLVSSKQRFAFWRVMKSWLEG</sequence>
<gene>
    <name evidence="2" type="ORF">CYD53_10129</name>
</gene>
<keyword evidence="2" id="KW-0378">Hydrolase</keyword>